<organism evidence="3 4">
    <name type="scientific">Melittangium boletus DSM 14713</name>
    <dbReference type="NCBI Taxonomy" id="1294270"/>
    <lineage>
        <taxon>Bacteria</taxon>
        <taxon>Pseudomonadati</taxon>
        <taxon>Myxococcota</taxon>
        <taxon>Myxococcia</taxon>
        <taxon>Myxococcales</taxon>
        <taxon>Cystobacterineae</taxon>
        <taxon>Archangiaceae</taxon>
        <taxon>Melittangium</taxon>
    </lineage>
</organism>
<dbReference type="EMBL" id="CP022163">
    <property type="protein sequence ID" value="ATB28015.1"/>
    <property type="molecule type" value="Genomic_DNA"/>
</dbReference>
<dbReference type="Gene3D" id="2.60.40.1240">
    <property type="match status" value="1"/>
</dbReference>
<keyword evidence="3" id="KW-0449">Lipoprotein</keyword>
<dbReference type="PROSITE" id="PS51257">
    <property type="entry name" value="PROKAR_LIPOPROTEIN"/>
    <property type="match status" value="1"/>
</dbReference>
<name>A0A250I8D1_9BACT</name>
<dbReference type="InterPro" id="IPR029050">
    <property type="entry name" value="Immunoprotect_excell_Ig-like"/>
</dbReference>
<sequence>MSVHSRVLAALLCASAWLGGCKDQPEPEPTTDRTLEQLRLEVERVNKGGAPAAPPDAPVDPNERLAQLAAAQDADAPKRLSLVSREAVRVNDGFEVRPAGLEAMHTLRGTGKLSLTTDEYFVRLTLETRNRGQEPASLSLSNARLVDEAGKEYAIARDAQNVGGTRQLDLTQAESDQGQSLVLVFEVPESALAPGLELLVPTRGGPDARIPLR</sequence>
<dbReference type="InterPro" id="IPR029051">
    <property type="entry name" value="DUF4352"/>
</dbReference>
<evidence type="ECO:0000259" key="2">
    <source>
        <dbReference type="Pfam" id="PF11611"/>
    </source>
</evidence>
<accession>A0A250I8D1</accession>
<reference evidence="3 4" key="1">
    <citation type="submission" date="2017-06" db="EMBL/GenBank/DDBJ databases">
        <authorList>
            <person name="Kim H.J."/>
            <person name="Triplett B.A."/>
        </authorList>
    </citation>
    <scope>NUCLEOTIDE SEQUENCE [LARGE SCALE GENOMIC DNA]</scope>
    <source>
        <strain evidence="3 4">DSM 14713</strain>
    </source>
</reference>
<evidence type="ECO:0000256" key="1">
    <source>
        <dbReference type="ARBA" id="ARBA00022729"/>
    </source>
</evidence>
<dbReference type="AlphaFoldDB" id="A0A250I8D1"/>
<evidence type="ECO:0000313" key="4">
    <source>
        <dbReference type="Proteomes" id="UP000217289"/>
    </source>
</evidence>
<evidence type="ECO:0000313" key="3">
    <source>
        <dbReference type="EMBL" id="ATB28015.1"/>
    </source>
</evidence>
<dbReference type="RefSeq" id="WP_095976739.1">
    <property type="nucleotide sequence ID" value="NZ_CP022163.1"/>
</dbReference>
<feature type="domain" description="DUF4352" evidence="2">
    <location>
        <begin position="114"/>
        <end position="193"/>
    </location>
</feature>
<dbReference type="OrthoDB" id="5505670at2"/>
<keyword evidence="4" id="KW-1185">Reference proteome</keyword>
<dbReference type="Pfam" id="PF11611">
    <property type="entry name" value="DUF4352"/>
    <property type="match status" value="1"/>
</dbReference>
<protein>
    <submittedName>
        <fullName evidence="3">Lipoprotein</fullName>
    </submittedName>
</protein>
<proteinExistence type="predicted"/>
<gene>
    <name evidence="3" type="ORF">MEBOL_001460</name>
</gene>
<dbReference type="KEGG" id="mbd:MEBOL_001460"/>
<keyword evidence="1" id="KW-0732">Signal</keyword>
<dbReference type="Proteomes" id="UP000217289">
    <property type="component" value="Chromosome"/>
</dbReference>